<sequence>MPKARGGNALCLDIEKHLASWTTSALDTAAYALADDSIEDSREAAELLNVSYPFVCINHANKEQDVFDGYGKGNQRKLMKIQQDTDPRGIFTSTGLRTGFFKIRGDCLRGRKRDSFWPSTIELLSGS</sequence>
<dbReference type="AlphaFoldDB" id="A0A0B7KMT5"/>
<accession>A0A0B7KMT5</accession>
<reference evidence="1" key="1">
    <citation type="submission" date="2015-01" db="EMBL/GenBank/DDBJ databases">
        <authorList>
            <person name="Durling Mikael"/>
        </authorList>
    </citation>
    <scope>NUCLEOTIDE SEQUENCE</scope>
</reference>
<organism evidence="1">
    <name type="scientific">Bionectria ochroleuca</name>
    <name type="common">Gliocladium roseum</name>
    <dbReference type="NCBI Taxonomy" id="29856"/>
    <lineage>
        <taxon>Eukaryota</taxon>
        <taxon>Fungi</taxon>
        <taxon>Dikarya</taxon>
        <taxon>Ascomycota</taxon>
        <taxon>Pezizomycotina</taxon>
        <taxon>Sordariomycetes</taxon>
        <taxon>Hypocreomycetidae</taxon>
        <taxon>Hypocreales</taxon>
        <taxon>Bionectriaceae</taxon>
        <taxon>Clonostachys</taxon>
    </lineage>
</organism>
<dbReference type="EMBL" id="CDPU01000060">
    <property type="protein sequence ID" value="CEO56066.1"/>
    <property type="molecule type" value="Genomic_DNA"/>
</dbReference>
<protein>
    <submittedName>
        <fullName evidence="1">Uncharacterized protein</fullName>
    </submittedName>
</protein>
<proteinExistence type="predicted"/>
<gene>
    <name evidence="1" type="ORF">BN869_000012124_1</name>
</gene>
<name>A0A0B7KMT5_BIOOC</name>
<evidence type="ECO:0000313" key="1">
    <source>
        <dbReference type="EMBL" id="CEO56066.1"/>
    </source>
</evidence>